<accession>A0A8J2SR36</accession>
<feature type="compositionally biased region" description="Basic and acidic residues" evidence="1">
    <location>
        <begin position="1179"/>
        <end position="1203"/>
    </location>
</feature>
<proteinExistence type="predicted"/>
<keyword evidence="3" id="KW-1185">Reference proteome</keyword>
<feature type="region of interest" description="Disordered" evidence="1">
    <location>
        <begin position="23"/>
        <end position="89"/>
    </location>
</feature>
<feature type="region of interest" description="Disordered" evidence="1">
    <location>
        <begin position="1378"/>
        <end position="1467"/>
    </location>
</feature>
<feature type="compositionally biased region" description="Basic and acidic residues" evidence="1">
    <location>
        <begin position="24"/>
        <end position="33"/>
    </location>
</feature>
<name>A0A8J2SR36_9STRA</name>
<dbReference type="OrthoDB" id="2143914at2759"/>
<feature type="compositionally biased region" description="Pro residues" evidence="1">
    <location>
        <begin position="983"/>
        <end position="998"/>
    </location>
</feature>
<feature type="region of interest" description="Disordered" evidence="1">
    <location>
        <begin position="977"/>
        <end position="1007"/>
    </location>
</feature>
<feature type="compositionally biased region" description="Basic and acidic residues" evidence="1">
    <location>
        <begin position="1209"/>
        <end position="1232"/>
    </location>
</feature>
<protein>
    <recommendedName>
        <fullName evidence="4">CW-type domain-containing protein</fullName>
    </recommendedName>
</protein>
<feature type="region of interest" description="Disordered" evidence="1">
    <location>
        <begin position="1485"/>
        <end position="1515"/>
    </location>
</feature>
<evidence type="ECO:0000313" key="2">
    <source>
        <dbReference type="EMBL" id="CAH0378209.1"/>
    </source>
</evidence>
<sequence length="1529" mass="165779">MAWATTVPPPGAASPERLAAVKMLLERAAKNDGHDDDDDDKSEYDDESGDDDDYDDAEDESPAPPKRRRGAGGDAAPVPRASNHAARVAKARAAEAKMLRTDEEIVPGLTRRLARLATVAKVEVGPLFRKYRGDGEEPALAAVLVLRDVYEAACVELSVAGGADRLHAERLARSYYEDTDDAEEASLLAALKKVERSLRAGAVKDANKKPHEKFQYSLPLGAGKSKRVLVAGWARDLAISARADTEPLTEAEHWLRTAAVDDDAASPSNLLDVNCARIRTDDGSERVCQTIERLALSVLAQVGFTRDQFQWFDTIHNLNVSTMQPSRSNDAVLEPADRPGDLARGAPRLFEAIRKSEWPGTIIEVFGIDQHTYAMDCIVGDEDICVEVTEADEAVRDVLWFLTGDDKLPSVDAERTFLVYRKDGRDVGVCVRVELRYHPSYSGPHATARRHVKDEFAAVIIHRTRKHVIPLGASVEKWSGHCAAGGGAAFAAQRKALVEDLKALGVEKPLEAHVKDVSMHGALASDAILKLVESCADDQAKKVAAVAAVERVFQAQHKSLYEILFDGDGERRELAEVLEKCRDVLQQVAQAFSERGDGREAQRRSHVAALIDAARADAEALANLSSDDVLKLLVKKAKELRPDAKASWNYIAEALNELGIQWDQGYVLQHYASLQSNQTPLTEDEKRRIVVLEEKFRSMWGKWPKIAQQLGNGRTAADGNKVKCYWHDTGQDRPWSCCDTCEQWRLREKGTVVVEGAHWTCADGGRKCTEPCDSVLPEIVEEAPDAATSIEVAVPDAVEPSQPALPPQPPHEVEELVAQPPRATSVRYNVVSKPWAADGTNELVWDAEVATTVEEQPPPDVVEVTAQPARAPKLIRCADSDAKALRPSKKETLHPTVCPCIRTRTSQMADDKGDEGELQGNSEFLPFQKADNDDVHDTVEVVALDAEPTVEEAQPTIAETLTATARAAYATASSLVDTVANDTPPPPVDLDETPPPSPVATSSPRKKPAPIVVKELAAAAAAVGVTSPEAFRSGGPVANSPPASPKAWQAPPKADSPEARHRTMWKPRSPSIEKPAAPSPEAFRPGGRVRNSPPPSPVPHAGGLGDVFPPRTQKPYEPDDAYDRPGPVPLSNYAAGPRLGPARLPVAVRQAGRAAAWDAAPAPAPAAPAEPEPEPNPRASREEPFNPRASRESLRASRDRDAELQTLRRRVDAAEREAAALRDQARRDRQVKLDAEAEARTLNDELARARTLIDQLRDDAVEAAAARGRDAVAVEALQGRVAALEASTAGALERAGLQRRDADHARAEADARAARAEAAAAEARAAVDGWRRAHADLRTAHDALGEEVRRNAAEIARLRSERAAPPRDADVRTSRLRASADLAPPPPPPRPNSHQPPGSPSQRLAAGPTPLAAFAPAQHSKHAAGYRPPQVGPEPAAPRLAGAPTPFSPRDGAPFATTRDEAHAARRAPLERKLLELNVQRDLLEAESRKAPPHARSYAERRRRTLREERRRDLDAAAARVKAALRDLN</sequence>
<feature type="compositionally biased region" description="Low complexity" evidence="1">
    <location>
        <begin position="1147"/>
        <end position="1161"/>
    </location>
</feature>
<dbReference type="EMBL" id="CAKKNE010000005">
    <property type="protein sequence ID" value="CAH0378209.1"/>
    <property type="molecule type" value="Genomic_DNA"/>
</dbReference>
<gene>
    <name evidence="2" type="ORF">PECAL_5P27290</name>
</gene>
<feature type="compositionally biased region" description="Acidic residues" evidence="1">
    <location>
        <begin position="34"/>
        <end position="61"/>
    </location>
</feature>
<evidence type="ECO:0000313" key="3">
    <source>
        <dbReference type="Proteomes" id="UP000789595"/>
    </source>
</evidence>
<dbReference type="Proteomes" id="UP000789595">
    <property type="component" value="Unassembled WGS sequence"/>
</dbReference>
<evidence type="ECO:0000256" key="1">
    <source>
        <dbReference type="SAM" id="MobiDB-lite"/>
    </source>
</evidence>
<feature type="compositionally biased region" description="Basic and acidic residues" evidence="1">
    <location>
        <begin position="1506"/>
        <end position="1515"/>
    </location>
</feature>
<feature type="region of interest" description="Disordered" evidence="1">
    <location>
        <begin position="1031"/>
        <end position="1232"/>
    </location>
</feature>
<feature type="compositionally biased region" description="Basic and acidic residues" evidence="1">
    <location>
        <begin position="1458"/>
        <end position="1467"/>
    </location>
</feature>
<feature type="compositionally biased region" description="Pro residues" evidence="1">
    <location>
        <begin position="1162"/>
        <end position="1176"/>
    </location>
</feature>
<organism evidence="2 3">
    <name type="scientific">Pelagomonas calceolata</name>
    <dbReference type="NCBI Taxonomy" id="35677"/>
    <lineage>
        <taxon>Eukaryota</taxon>
        <taxon>Sar</taxon>
        <taxon>Stramenopiles</taxon>
        <taxon>Ochrophyta</taxon>
        <taxon>Pelagophyceae</taxon>
        <taxon>Pelagomonadales</taxon>
        <taxon>Pelagomonadaceae</taxon>
        <taxon>Pelagomonas</taxon>
    </lineage>
</organism>
<evidence type="ECO:0008006" key="4">
    <source>
        <dbReference type="Google" id="ProtNLM"/>
    </source>
</evidence>
<feature type="compositionally biased region" description="Basic and acidic residues" evidence="1">
    <location>
        <begin position="1114"/>
        <end position="1123"/>
    </location>
</feature>
<reference evidence="2" key="1">
    <citation type="submission" date="2021-11" db="EMBL/GenBank/DDBJ databases">
        <authorList>
            <consortium name="Genoscope - CEA"/>
            <person name="William W."/>
        </authorList>
    </citation>
    <scope>NUCLEOTIDE SEQUENCE</scope>
</reference>
<comment type="caution">
    <text evidence="2">The sequence shown here is derived from an EMBL/GenBank/DDBJ whole genome shotgun (WGS) entry which is preliminary data.</text>
</comment>